<proteinExistence type="predicted"/>
<dbReference type="PANTHER" id="PTHR32063">
    <property type="match status" value="1"/>
</dbReference>
<comment type="caution">
    <text evidence="2">The sequence shown here is derived from an EMBL/GenBank/DDBJ whole genome shotgun (WGS) entry which is preliminary data.</text>
</comment>
<dbReference type="GO" id="GO:0042910">
    <property type="term" value="F:xenobiotic transmembrane transporter activity"/>
    <property type="evidence" value="ECO:0007669"/>
    <property type="project" value="TreeGrafter"/>
</dbReference>
<protein>
    <submittedName>
        <fullName evidence="2">Efflux RND transporter permease subunit</fullName>
    </submittedName>
</protein>
<dbReference type="PRINTS" id="PR00702">
    <property type="entry name" value="ACRIFLAVINRP"/>
</dbReference>
<dbReference type="Proteomes" id="UP000282028">
    <property type="component" value="Unassembled WGS sequence"/>
</dbReference>
<keyword evidence="3" id="KW-1185">Reference proteome</keyword>
<accession>A0A3M8CGP8</accession>
<sequence length="214" mass="23274">MMMAVLVIYLFLRNMKSTFIVMISIPLCVLISVMFMKFNGITINLMSLFGMTVSIGRVVDDSIVVIENIFRRFQTEERQNETILAAVGEVARAITSSTLATVAVFLPIAFVSGMLGDFFKPFAAAVAWSLLASLIVAVTVVPLLASMTIRKEKKAEKKPQGGRIALLYSEVLQKALENKGKVALITLLLFGGSAGLAARLPTGFLPELNMDLLP</sequence>
<reference evidence="2 3" key="1">
    <citation type="submission" date="2018-10" db="EMBL/GenBank/DDBJ databases">
        <title>Phylogenomics of Brevibacillus.</title>
        <authorList>
            <person name="Dunlap C."/>
        </authorList>
    </citation>
    <scope>NUCLEOTIDE SEQUENCE [LARGE SCALE GENOMIC DNA]</scope>
    <source>
        <strain evidence="2 3">JCM 12215</strain>
    </source>
</reference>
<gene>
    <name evidence="2" type="ORF">EDM52_09375</name>
</gene>
<keyword evidence="1" id="KW-0812">Transmembrane</keyword>
<name>A0A3M8CGP8_9BACL</name>
<dbReference type="PANTHER" id="PTHR32063:SF0">
    <property type="entry name" value="SWARMING MOTILITY PROTEIN SWRC"/>
    <property type="match status" value="1"/>
</dbReference>
<dbReference type="AlphaFoldDB" id="A0A3M8CGP8"/>
<feature type="transmembrane region" description="Helical" evidence="1">
    <location>
        <begin position="182"/>
        <end position="200"/>
    </location>
</feature>
<dbReference type="GO" id="GO:0005886">
    <property type="term" value="C:plasma membrane"/>
    <property type="evidence" value="ECO:0007669"/>
    <property type="project" value="TreeGrafter"/>
</dbReference>
<keyword evidence="1" id="KW-1133">Transmembrane helix</keyword>
<dbReference type="Gene3D" id="1.20.1640.10">
    <property type="entry name" value="Multidrug efflux transporter AcrB transmembrane domain"/>
    <property type="match status" value="2"/>
</dbReference>
<evidence type="ECO:0000313" key="3">
    <source>
        <dbReference type="Proteomes" id="UP000282028"/>
    </source>
</evidence>
<evidence type="ECO:0000313" key="2">
    <source>
        <dbReference type="EMBL" id="RNB74920.1"/>
    </source>
</evidence>
<dbReference type="InterPro" id="IPR001036">
    <property type="entry name" value="Acrflvin-R"/>
</dbReference>
<evidence type="ECO:0000256" key="1">
    <source>
        <dbReference type="SAM" id="Phobius"/>
    </source>
</evidence>
<feature type="transmembrane region" description="Helical" evidence="1">
    <location>
        <begin position="98"/>
        <end position="116"/>
    </location>
</feature>
<dbReference type="Pfam" id="PF00873">
    <property type="entry name" value="ACR_tran"/>
    <property type="match status" value="1"/>
</dbReference>
<keyword evidence="1" id="KW-0472">Membrane</keyword>
<dbReference type="OrthoDB" id="9757876at2"/>
<dbReference type="RefSeq" id="WP_122908737.1">
    <property type="nucleotide sequence ID" value="NZ_RHHR01000013.1"/>
</dbReference>
<dbReference type="SUPFAM" id="SSF82866">
    <property type="entry name" value="Multidrug efflux transporter AcrB transmembrane domain"/>
    <property type="match status" value="1"/>
</dbReference>
<dbReference type="EMBL" id="RHHR01000013">
    <property type="protein sequence ID" value="RNB74920.1"/>
    <property type="molecule type" value="Genomic_DNA"/>
</dbReference>
<feature type="transmembrane region" description="Helical" evidence="1">
    <location>
        <begin position="122"/>
        <end position="145"/>
    </location>
</feature>
<organism evidence="2 3">
    <name type="scientific">Brevibacillus invocatus</name>
    <dbReference type="NCBI Taxonomy" id="173959"/>
    <lineage>
        <taxon>Bacteria</taxon>
        <taxon>Bacillati</taxon>
        <taxon>Bacillota</taxon>
        <taxon>Bacilli</taxon>
        <taxon>Bacillales</taxon>
        <taxon>Paenibacillaceae</taxon>
        <taxon>Brevibacillus</taxon>
    </lineage>
</organism>
<feature type="transmembrane region" description="Helical" evidence="1">
    <location>
        <begin position="20"/>
        <end position="38"/>
    </location>
</feature>